<reference evidence="2 3" key="1">
    <citation type="submission" date="2020-02" db="EMBL/GenBank/DDBJ databases">
        <authorList>
            <person name="Ma Q."/>
            <person name="Huang Y."/>
            <person name="Song X."/>
            <person name="Pei D."/>
        </authorList>
    </citation>
    <scope>NUCLEOTIDE SEQUENCE [LARGE SCALE GENOMIC DNA]</scope>
    <source>
        <strain evidence="2">Sxm20200214</strain>
        <tissue evidence="2">Leaf</tissue>
    </source>
</reference>
<comment type="caution">
    <text evidence="2">The sequence shown here is derived from an EMBL/GenBank/DDBJ whole genome shotgun (WGS) entry which is preliminary data.</text>
</comment>
<evidence type="ECO:0000313" key="3">
    <source>
        <dbReference type="Proteomes" id="UP000886595"/>
    </source>
</evidence>
<dbReference type="AlphaFoldDB" id="A0A8X7QN44"/>
<proteinExistence type="predicted"/>
<accession>A0A8X7QN44</accession>
<evidence type="ECO:0000313" key="2">
    <source>
        <dbReference type="EMBL" id="KAG2273172.1"/>
    </source>
</evidence>
<feature type="region of interest" description="Disordered" evidence="1">
    <location>
        <begin position="1"/>
        <end position="21"/>
    </location>
</feature>
<protein>
    <submittedName>
        <fullName evidence="2">Uncharacterized protein</fullName>
    </submittedName>
</protein>
<organism evidence="2 3">
    <name type="scientific">Brassica carinata</name>
    <name type="common">Ethiopian mustard</name>
    <name type="synonym">Abyssinian cabbage</name>
    <dbReference type="NCBI Taxonomy" id="52824"/>
    <lineage>
        <taxon>Eukaryota</taxon>
        <taxon>Viridiplantae</taxon>
        <taxon>Streptophyta</taxon>
        <taxon>Embryophyta</taxon>
        <taxon>Tracheophyta</taxon>
        <taxon>Spermatophyta</taxon>
        <taxon>Magnoliopsida</taxon>
        <taxon>eudicotyledons</taxon>
        <taxon>Gunneridae</taxon>
        <taxon>Pentapetalae</taxon>
        <taxon>rosids</taxon>
        <taxon>malvids</taxon>
        <taxon>Brassicales</taxon>
        <taxon>Brassicaceae</taxon>
        <taxon>Brassiceae</taxon>
        <taxon>Brassica</taxon>
    </lineage>
</organism>
<keyword evidence="3" id="KW-1185">Reference proteome</keyword>
<feature type="compositionally biased region" description="Low complexity" evidence="1">
    <location>
        <begin position="1"/>
        <end position="14"/>
    </location>
</feature>
<gene>
    <name evidence="2" type="ORF">Bca52824_067727</name>
</gene>
<dbReference type="Proteomes" id="UP000886595">
    <property type="component" value="Unassembled WGS sequence"/>
</dbReference>
<dbReference type="EMBL" id="JAAMPC010000013">
    <property type="protein sequence ID" value="KAG2273172.1"/>
    <property type="molecule type" value="Genomic_DNA"/>
</dbReference>
<evidence type="ECO:0000256" key="1">
    <source>
        <dbReference type="SAM" id="MobiDB-lite"/>
    </source>
</evidence>
<name>A0A8X7QN44_BRACI</name>
<sequence>MSPISAMSSIASPTSNPPNNPAQAQVLDPYPLLHASWFLRFTISCLLLGGRGSCGGAYLEGISNWSVVDHRASTCCWRWMSMCWGRWWMPTGGGGYRWPDMDMGIVNTQVLSSCHNAGRDLGSGQGQRQGILGGAWDRWIGKEGFRKKKCAYRWSRVELFISGEFAHMLGVSFGGGAWRRVGSASCSRCLAGPLSSKLEFPMVWHPLSLSFSPYFLSARLSCRRSDEAWVGWRQVSSWALR</sequence>